<dbReference type="Ensembl" id="ENSOKIT00005092062.1">
    <property type="protein sequence ID" value="ENSOKIP00005086120.1"/>
    <property type="gene ID" value="ENSOKIG00005037476.1"/>
</dbReference>
<sequence>LHPHLFVCYFGLGVTFVLYQPSLNDGHVKGMTSYQSDILSVMGTLVLWVLVLQTFISLISLSMTAFSLSNVTLVGGVTVEASISAHPWEETQSCWSCSS</sequence>
<evidence type="ECO:0000256" key="5">
    <source>
        <dbReference type="SAM" id="Phobius"/>
    </source>
</evidence>
<dbReference type="GO" id="GO:0016020">
    <property type="term" value="C:membrane"/>
    <property type="evidence" value="ECO:0007669"/>
    <property type="project" value="UniProtKB-SubCell"/>
</dbReference>
<evidence type="ECO:0000313" key="6">
    <source>
        <dbReference type="Ensembl" id="ENSOKIP00005086120.1"/>
    </source>
</evidence>
<keyword evidence="3 5" id="KW-1133">Transmembrane helix</keyword>
<proteinExistence type="predicted"/>
<name>A0A8C7JQF6_ONCKI</name>
<protein>
    <submittedName>
        <fullName evidence="6">Uncharacterized protein</fullName>
    </submittedName>
</protein>
<dbReference type="Gene3D" id="1.10.3430.10">
    <property type="entry name" value="Ammonium transporter AmtB like domains"/>
    <property type="match status" value="1"/>
</dbReference>
<evidence type="ECO:0000256" key="1">
    <source>
        <dbReference type="ARBA" id="ARBA00004141"/>
    </source>
</evidence>
<dbReference type="Proteomes" id="UP000694557">
    <property type="component" value="Unassembled WGS sequence"/>
</dbReference>
<organism evidence="6 7">
    <name type="scientific">Oncorhynchus kisutch</name>
    <name type="common">Coho salmon</name>
    <name type="synonym">Salmo kisutch</name>
    <dbReference type="NCBI Taxonomy" id="8019"/>
    <lineage>
        <taxon>Eukaryota</taxon>
        <taxon>Metazoa</taxon>
        <taxon>Chordata</taxon>
        <taxon>Craniata</taxon>
        <taxon>Vertebrata</taxon>
        <taxon>Euteleostomi</taxon>
        <taxon>Actinopterygii</taxon>
        <taxon>Neopterygii</taxon>
        <taxon>Teleostei</taxon>
        <taxon>Protacanthopterygii</taxon>
        <taxon>Salmoniformes</taxon>
        <taxon>Salmonidae</taxon>
        <taxon>Salmoninae</taxon>
        <taxon>Oncorhynchus</taxon>
    </lineage>
</organism>
<evidence type="ECO:0000256" key="3">
    <source>
        <dbReference type="ARBA" id="ARBA00022989"/>
    </source>
</evidence>
<evidence type="ECO:0000256" key="4">
    <source>
        <dbReference type="ARBA" id="ARBA00023136"/>
    </source>
</evidence>
<keyword evidence="4 5" id="KW-0472">Membrane</keyword>
<dbReference type="InterPro" id="IPR029020">
    <property type="entry name" value="Ammonium/urea_transptr"/>
</dbReference>
<reference evidence="6" key="1">
    <citation type="submission" date="2025-08" db="UniProtKB">
        <authorList>
            <consortium name="Ensembl"/>
        </authorList>
    </citation>
    <scope>IDENTIFICATION</scope>
</reference>
<keyword evidence="7" id="KW-1185">Reference proteome</keyword>
<reference evidence="6" key="2">
    <citation type="submission" date="2025-09" db="UniProtKB">
        <authorList>
            <consortium name="Ensembl"/>
        </authorList>
    </citation>
    <scope>IDENTIFICATION</scope>
</reference>
<dbReference type="AlphaFoldDB" id="A0A8C7JQF6"/>
<keyword evidence="2 5" id="KW-0812">Transmembrane</keyword>
<feature type="transmembrane region" description="Helical" evidence="5">
    <location>
        <begin position="38"/>
        <end position="61"/>
    </location>
</feature>
<evidence type="ECO:0000313" key="7">
    <source>
        <dbReference type="Proteomes" id="UP000694557"/>
    </source>
</evidence>
<comment type="subcellular location">
    <subcellularLocation>
        <location evidence="1">Membrane</location>
        <topology evidence="1">Multi-pass membrane protein</topology>
    </subcellularLocation>
</comment>
<evidence type="ECO:0000256" key="2">
    <source>
        <dbReference type="ARBA" id="ARBA00022692"/>
    </source>
</evidence>
<accession>A0A8C7JQF6</accession>